<feature type="non-terminal residue" evidence="1">
    <location>
        <position position="1"/>
    </location>
</feature>
<keyword evidence="2" id="KW-1185">Reference proteome</keyword>
<protein>
    <submittedName>
        <fullName evidence="1">Uncharacterized protein</fullName>
    </submittedName>
</protein>
<dbReference type="Proteomes" id="UP000823405">
    <property type="component" value="Unassembled WGS sequence"/>
</dbReference>
<dbReference type="EMBL" id="JAAAIN010005515">
    <property type="protein sequence ID" value="KAG0274170.1"/>
    <property type="molecule type" value="Genomic_DNA"/>
</dbReference>
<proteinExistence type="predicted"/>
<reference evidence="1" key="1">
    <citation type="journal article" date="2020" name="Fungal Divers.">
        <title>Resolving the Mortierellaceae phylogeny through synthesis of multi-gene phylogenetics and phylogenomics.</title>
        <authorList>
            <person name="Vandepol N."/>
            <person name="Liber J."/>
            <person name="Desiro A."/>
            <person name="Na H."/>
            <person name="Kennedy M."/>
            <person name="Barry K."/>
            <person name="Grigoriev I.V."/>
            <person name="Miller A.N."/>
            <person name="O'Donnell K."/>
            <person name="Stajich J.E."/>
            <person name="Bonito G."/>
        </authorList>
    </citation>
    <scope>NUCLEOTIDE SEQUENCE</scope>
    <source>
        <strain evidence="1">NVP60</strain>
    </source>
</reference>
<dbReference type="AlphaFoldDB" id="A0A9P6QQ54"/>
<gene>
    <name evidence="1" type="ORF">BGZ97_010570</name>
</gene>
<evidence type="ECO:0000313" key="1">
    <source>
        <dbReference type="EMBL" id="KAG0274170.1"/>
    </source>
</evidence>
<sequence length="53" mass="6065">PIISTTPSCHYYEAHWSMANKNHDDDNDDDDTEDNCCTCEADPDRCSAWTLLE</sequence>
<evidence type="ECO:0000313" key="2">
    <source>
        <dbReference type="Proteomes" id="UP000823405"/>
    </source>
</evidence>
<accession>A0A9P6QQ54</accession>
<comment type="caution">
    <text evidence="1">The sequence shown here is derived from an EMBL/GenBank/DDBJ whole genome shotgun (WGS) entry which is preliminary data.</text>
</comment>
<organism evidence="1 2">
    <name type="scientific">Linnemannia gamsii</name>
    <dbReference type="NCBI Taxonomy" id="64522"/>
    <lineage>
        <taxon>Eukaryota</taxon>
        <taxon>Fungi</taxon>
        <taxon>Fungi incertae sedis</taxon>
        <taxon>Mucoromycota</taxon>
        <taxon>Mortierellomycotina</taxon>
        <taxon>Mortierellomycetes</taxon>
        <taxon>Mortierellales</taxon>
        <taxon>Mortierellaceae</taxon>
        <taxon>Linnemannia</taxon>
    </lineage>
</organism>
<name>A0A9P6QQ54_9FUNG</name>